<comment type="caution">
    <text evidence="4">The sequence shown here is derived from an EMBL/GenBank/DDBJ whole genome shotgun (WGS) entry which is preliminary data.</text>
</comment>
<dbReference type="RefSeq" id="WP_290315750.1">
    <property type="nucleotide sequence ID" value="NZ_JAUFPN010000054.1"/>
</dbReference>
<keyword evidence="5" id="KW-1185">Reference proteome</keyword>
<feature type="domain" description="Leucine-binding protein" evidence="3">
    <location>
        <begin position="34"/>
        <end position="155"/>
    </location>
</feature>
<evidence type="ECO:0000313" key="5">
    <source>
        <dbReference type="Proteomes" id="UP001529369"/>
    </source>
</evidence>
<dbReference type="Proteomes" id="UP001529369">
    <property type="component" value="Unassembled WGS sequence"/>
</dbReference>
<dbReference type="InterPro" id="IPR028081">
    <property type="entry name" value="Leu-bd"/>
</dbReference>
<proteinExistence type="inferred from homology"/>
<keyword evidence="2" id="KW-0732">Signal</keyword>
<dbReference type="EMBL" id="JAUFPN010000054">
    <property type="protein sequence ID" value="MDN3563958.1"/>
    <property type="molecule type" value="Genomic_DNA"/>
</dbReference>
<dbReference type="Pfam" id="PF13458">
    <property type="entry name" value="Peripla_BP_6"/>
    <property type="match status" value="1"/>
</dbReference>
<protein>
    <submittedName>
        <fullName evidence="4">ABC transporter substrate-binding protein</fullName>
    </submittedName>
</protein>
<evidence type="ECO:0000256" key="2">
    <source>
        <dbReference type="ARBA" id="ARBA00022729"/>
    </source>
</evidence>
<evidence type="ECO:0000259" key="3">
    <source>
        <dbReference type="Pfam" id="PF13458"/>
    </source>
</evidence>
<sequence>MPLVGCATQAPPRYAAPAWPAPAAVPLVEIPRTRVGLLLPLTGANRPLGQAMLNASQLALFDQADPAIEFLPRDTGSTPGGAAEAARSAIAEGARALAGPLTLAETAAAAGPARAARAPLMAFTSDAAQAGNGVWVLGTTPAEQAERVAHAAAAAAARR</sequence>
<accession>A0ABT8A2Q8</accession>
<reference evidence="5" key="1">
    <citation type="journal article" date="2019" name="Int. J. Syst. Evol. Microbiol.">
        <title>The Global Catalogue of Microorganisms (GCM) 10K type strain sequencing project: providing services to taxonomists for standard genome sequencing and annotation.</title>
        <authorList>
            <consortium name="The Broad Institute Genomics Platform"/>
            <consortium name="The Broad Institute Genome Sequencing Center for Infectious Disease"/>
            <person name="Wu L."/>
            <person name="Ma J."/>
        </authorList>
    </citation>
    <scope>NUCLEOTIDE SEQUENCE [LARGE SCALE GENOMIC DNA]</scope>
    <source>
        <strain evidence="5">CECT 7131</strain>
    </source>
</reference>
<dbReference type="Gene3D" id="3.40.50.2300">
    <property type="match status" value="1"/>
</dbReference>
<name>A0ABT8A2Q8_9PROT</name>
<evidence type="ECO:0000313" key="4">
    <source>
        <dbReference type="EMBL" id="MDN3563958.1"/>
    </source>
</evidence>
<comment type="similarity">
    <text evidence="1">Belongs to the leucine-binding protein family.</text>
</comment>
<gene>
    <name evidence="4" type="ORF">QWZ14_06150</name>
</gene>
<dbReference type="SUPFAM" id="SSF53822">
    <property type="entry name" value="Periplasmic binding protein-like I"/>
    <property type="match status" value="1"/>
</dbReference>
<dbReference type="InterPro" id="IPR028082">
    <property type="entry name" value="Peripla_BP_I"/>
</dbReference>
<evidence type="ECO:0000256" key="1">
    <source>
        <dbReference type="ARBA" id="ARBA00010062"/>
    </source>
</evidence>
<organism evidence="4 5">
    <name type="scientific">Paeniroseomonas aquatica</name>
    <dbReference type="NCBI Taxonomy" id="373043"/>
    <lineage>
        <taxon>Bacteria</taxon>
        <taxon>Pseudomonadati</taxon>
        <taxon>Pseudomonadota</taxon>
        <taxon>Alphaproteobacteria</taxon>
        <taxon>Acetobacterales</taxon>
        <taxon>Acetobacteraceae</taxon>
        <taxon>Paeniroseomonas</taxon>
    </lineage>
</organism>